<protein>
    <submittedName>
        <fullName evidence="1">Uncharacterized protein</fullName>
    </submittedName>
</protein>
<dbReference type="AlphaFoldDB" id="A0A7Y9ZCE9"/>
<accession>A0A7Y9ZCE9</accession>
<dbReference type="Proteomes" id="UP000547973">
    <property type="component" value="Unassembled WGS sequence"/>
</dbReference>
<gene>
    <name evidence="1" type="ORF">BKA03_002948</name>
</gene>
<sequence length="63" mass="6696">MSNRRCGIGAPRCARADEVFNVPGLHVIDVHHDAGGQVVVTVETDEVVTGCRACEVVALPVRL</sequence>
<reference evidence="1 2" key="1">
    <citation type="submission" date="2020-07" db="EMBL/GenBank/DDBJ databases">
        <title>Sequencing the genomes of 1000 actinobacteria strains.</title>
        <authorList>
            <person name="Klenk H.-P."/>
        </authorList>
    </citation>
    <scope>NUCLEOTIDE SEQUENCE [LARGE SCALE GENOMIC DNA]</scope>
    <source>
        <strain evidence="1 2">DSM 19970</strain>
    </source>
</reference>
<evidence type="ECO:0000313" key="2">
    <source>
        <dbReference type="Proteomes" id="UP000547973"/>
    </source>
</evidence>
<evidence type="ECO:0000313" key="1">
    <source>
        <dbReference type="EMBL" id="NYI42829.1"/>
    </source>
</evidence>
<dbReference type="EMBL" id="JACBZO010000001">
    <property type="protein sequence ID" value="NYI42829.1"/>
    <property type="molecule type" value="Genomic_DNA"/>
</dbReference>
<organism evidence="1 2">
    <name type="scientific">Demequina lutea</name>
    <dbReference type="NCBI Taxonomy" id="431489"/>
    <lineage>
        <taxon>Bacteria</taxon>
        <taxon>Bacillati</taxon>
        <taxon>Actinomycetota</taxon>
        <taxon>Actinomycetes</taxon>
        <taxon>Micrococcales</taxon>
        <taxon>Demequinaceae</taxon>
        <taxon>Demequina</taxon>
    </lineage>
</organism>
<dbReference type="RefSeq" id="WP_152649652.1">
    <property type="nucleotide sequence ID" value="NZ_BBRC01000026.1"/>
</dbReference>
<keyword evidence="2" id="KW-1185">Reference proteome</keyword>
<proteinExistence type="predicted"/>
<name>A0A7Y9ZCE9_9MICO</name>
<comment type="caution">
    <text evidence="1">The sequence shown here is derived from an EMBL/GenBank/DDBJ whole genome shotgun (WGS) entry which is preliminary data.</text>
</comment>